<evidence type="ECO:0000313" key="4">
    <source>
        <dbReference type="Proteomes" id="UP000572680"/>
    </source>
</evidence>
<dbReference type="Gene3D" id="3.20.20.210">
    <property type="match status" value="1"/>
</dbReference>
<name>A0A7W3LXA5_ACTNM</name>
<sequence>MHTTILGYPRIGADRELKSATEDYWAGRADATALAGVGARLRADVWRELRDAGLEAIPSNTFSFYDQVLDTSVMVDAVPDRYRHLTGLGRYFAMARGTRDVPALEMAKWFDTNYY</sequence>
<dbReference type="InterPro" id="IPR038071">
    <property type="entry name" value="UROD/MetE-like_sf"/>
</dbReference>
<feature type="domain" description="Cobalamin-independent methionine synthase MetE N-terminal" evidence="2">
    <location>
        <begin position="3"/>
        <end position="114"/>
    </location>
</feature>
<organism evidence="3 4">
    <name type="scientific">Actinomadura namibiensis</name>
    <dbReference type="NCBI Taxonomy" id="182080"/>
    <lineage>
        <taxon>Bacteria</taxon>
        <taxon>Bacillati</taxon>
        <taxon>Actinomycetota</taxon>
        <taxon>Actinomycetes</taxon>
        <taxon>Streptosporangiales</taxon>
        <taxon>Thermomonosporaceae</taxon>
        <taxon>Actinomadura</taxon>
    </lineage>
</organism>
<keyword evidence="4" id="KW-1185">Reference proteome</keyword>
<evidence type="ECO:0000313" key="3">
    <source>
        <dbReference type="EMBL" id="MBA8956026.1"/>
    </source>
</evidence>
<dbReference type="PANTHER" id="PTHR30519">
    <property type="entry name" value="5-METHYLTETRAHYDROPTEROYLTRIGLUTAMATE--HOMOCYSTEINE METHYLTRANSFERASE"/>
    <property type="match status" value="1"/>
</dbReference>
<evidence type="ECO:0000259" key="2">
    <source>
        <dbReference type="Pfam" id="PF08267"/>
    </source>
</evidence>
<protein>
    <recommendedName>
        <fullName evidence="2">Cobalamin-independent methionine synthase MetE N-terminal domain-containing protein</fullName>
    </recommendedName>
</protein>
<dbReference type="RefSeq" id="WP_182847980.1">
    <property type="nucleotide sequence ID" value="NZ_BAAALP010000080.1"/>
</dbReference>
<dbReference type="GO" id="GO:0008652">
    <property type="term" value="P:amino acid biosynthetic process"/>
    <property type="evidence" value="ECO:0007669"/>
    <property type="project" value="InterPro"/>
</dbReference>
<dbReference type="GO" id="GO:0008270">
    <property type="term" value="F:zinc ion binding"/>
    <property type="evidence" value="ECO:0007669"/>
    <property type="project" value="InterPro"/>
</dbReference>
<reference evidence="3 4" key="1">
    <citation type="submission" date="2020-08" db="EMBL/GenBank/DDBJ databases">
        <title>Genomic Encyclopedia of Type Strains, Phase IV (KMG-IV): sequencing the most valuable type-strain genomes for metagenomic binning, comparative biology and taxonomic classification.</title>
        <authorList>
            <person name="Goeker M."/>
        </authorList>
    </citation>
    <scope>NUCLEOTIDE SEQUENCE [LARGE SCALE GENOMIC DNA]</scope>
    <source>
        <strain evidence="3 4">DSM 44197</strain>
    </source>
</reference>
<accession>A0A7W3LXA5</accession>
<comment type="caution">
    <text evidence="3">The sequence shown here is derived from an EMBL/GenBank/DDBJ whole genome shotgun (WGS) entry which is preliminary data.</text>
</comment>
<dbReference type="SUPFAM" id="SSF51726">
    <property type="entry name" value="UROD/MetE-like"/>
    <property type="match status" value="1"/>
</dbReference>
<dbReference type="AlphaFoldDB" id="A0A7W3LXA5"/>
<dbReference type="InterPro" id="IPR013215">
    <property type="entry name" value="Cbl-indep_Met_Synth_N"/>
</dbReference>
<dbReference type="Pfam" id="PF08267">
    <property type="entry name" value="Meth_synt_1"/>
    <property type="match status" value="1"/>
</dbReference>
<keyword evidence="1" id="KW-0677">Repeat</keyword>
<gene>
    <name evidence="3" type="ORF">HNR61_007708</name>
</gene>
<dbReference type="EMBL" id="JACJIA010000014">
    <property type="protein sequence ID" value="MBA8956026.1"/>
    <property type="molecule type" value="Genomic_DNA"/>
</dbReference>
<proteinExistence type="predicted"/>
<evidence type="ECO:0000256" key="1">
    <source>
        <dbReference type="ARBA" id="ARBA00022737"/>
    </source>
</evidence>
<dbReference type="GO" id="GO:0003871">
    <property type="term" value="F:5-methyltetrahydropteroyltriglutamate-homocysteine S-methyltransferase activity"/>
    <property type="evidence" value="ECO:0007669"/>
    <property type="project" value="InterPro"/>
</dbReference>
<dbReference type="Proteomes" id="UP000572680">
    <property type="component" value="Unassembled WGS sequence"/>
</dbReference>